<organism evidence="2 3">
    <name type="scientific">Paramuricea clavata</name>
    <name type="common">Red gorgonian</name>
    <name type="synonym">Violescent sea-whip</name>
    <dbReference type="NCBI Taxonomy" id="317549"/>
    <lineage>
        <taxon>Eukaryota</taxon>
        <taxon>Metazoa</taxon>
        <taxon>Cnidaria</taxon>
        <taxon>Anthozoa</taxon>
        <taxon>Octocorallia</taxon>
        <taxon>Malacalcyonacea</taxon>
        <taxon>Plexauridae</taxon>
        <taxon>Paramuricea</taxon>
    </lineage>
</organism>
<evidence type="ECO:0000313" key="3">
    <source>
        <dbReference type="Proteomes" id="UP001152795"/>
    </source>
</evidence>
<name>A0A7D9JXP3_PARCT</name>
<dbReference type="Proteomes" id="UP001152795">
    <property type="component" value="Unassembled WGS sequence"/>
</dbReference>
<proteinExistence type="predicted"/>
<dbReference type="OrthoDB" id="8958038at2759"/>
<protein>
    <submittedName>
        <fullName evidence="2">Uncharacterized protein</fullName>
    </submittedName>
</protein>
<evidence type="ECO:0000256" key="1">
    <source>
        <dbReference type="SAM" id="MobiDB-lite"/>
    </source>
</evidence>
<feature type="region of interest" description="Disordered" evidence="1">
    <location>
        <begin position="148"/>
        <end position="178"/>
    </location>
</feature>
<evidence type="ECO:0000313" key="2">
    <source>
        <dbReference type="EMBL" id="CAB4036970.1"/>
    </source>
</evidence>
<sequence>MDWANRNTKWSQRERMQQVSDDVLAEKVYSSKRTRAGYLGAVTRVRGKIETLLNDPTNAETVRTLSQQYDNSWKTFVESHNYYVSILGSDSQEFYHTLQQFDQLHLEKIAFVQKISGYLLDAATYFNEIIMDNSHLRREHISPYTESVESYRSNSSRGSKHSSSSVVLEKRAQAVKAN</sequence>
<keyword evidence="3" id="KW-1185">Reference proteome</keyword>
<dbReference type="AlphaFoldDB" id="A0A7D9JXP3"/>
<comment type="caution">
    <text evidence="2">The sequence shown here is derived from an EMBL/GenBank/DDBJ whole genome shotgun (WGS) entry which is preliminary data.</text>
</comment>
<gene>
    <name evidence="2" type="ORF">PACLA_8A016237</name>
</gene>
<reference evidence="2" key="1">
    <citation type="submission" date="2020-04" db="EMBL/GenBank/DDBJ databases">
        <authorList>
            <person name="Alioto T."/>
            <person name="Alioto T."/>
            <person name="Gomez Garrido J."/>
        </authorList>
    </citation>
    <scope>NUCLEOTIDE SEQUENCE</scope>
    <source>
        <strain evidence="2">A484AB</strain>
    </source>
</reference>
<feature type="non-terminal residue" evidence="2">
    <location>
        <position position="178"/>
    </location>
</feature>
<feature type="compositionally biased region" description="Low complexity" evidence="1">
    <location>
        <begin position="148"/>
        <end position="165"/>
    </location>
</feature>
<dbReference type="EMBL" id="CACRXK020022599">
    <property type="protein sequence ID" value="CAB4036970.1"/>
    <property type="molecule type" value="Genomic_DNA"/>
</dbReference>
<accession>A0A7D9JXP3</accession>